<dbReference type="EMBL" id="AMCI01007155">
    <property type="protein sequence ID" value="EJW93120.1"/>
    <property type="molecule type" value="Genomic_DNA"/>
</dbReference>
<evidence type="ECO:0000313" key="2">
    <source>
        <dbReference type="EMBL" id="EJW93120.1"/>
    </source>
</evidence>
<reference evidence="2" key="1">
    <citation type="journal article" date="2012" name="PLoS ONE">
        <title>Gene sets for utilization of primary and secondary nutrition supplies in the distal gut of endangered iberian lynx.</title>
        <authorList>
            <person name="Alcaide M."/>
            <person name="Messina E."/>
            <person name="Richter M."/>
            <person name="Bargiela R."/>
            <person name="Peplies J."/>
            <person name="Huws S.A."/>
            <person name="Newbold C.J."/>
            <person name="Golyshin P.N."/>
            <person name="Simon M.A."/>
            <person name="Lopez G."/>
            <person name="Yakimov M.M."/>
            <person name="Ferrer M."/>
        </authorList>
    </citation>
    <scope>NUCLEOTIDE SEQUENCE</scope>
</reference>
<name>J9C005_9ZZZZ</name>
<evidence type="ECO:0000256" key="1">
    <source>
        <dbReference type="SAM" id="Phobius"/>
    </source>
</evidence>
<sequence>MDQAVFAFIGLFHLKKGGAFMDKKKFYLNIYQALFVLVVSWLYTLLTYYIPFEMNRYSLCEIYSFQGVPFGLILGVVLNYFSKQK</sequence>
<keyword evidence="1" id="KW-0812">Transmembrane</keyword>
<keyword evidence="1" id="KW-0472">Membrane</keyword>
<feature type="transmembrane region" description="Helical" evidence="1">
    <location>
        <begin position="62"/>
        <end position="81"/>
    </location>
</feature>
<organism evidence="2">
    <name type="scientific">gut metagenome</name>
    <dbReference type="NCBI Taxonomy" id="749906"/>
    <lineage>
        <taxon>unclassified sequences</taxon>
        <taxon>metagenomes</taxon>
        <taxon>organismal metagenomes</taxon>
    </lineage>
</organism>
<keyword evidence="1" id="KW-1133">Transmembrane helix</keyword>
<feature type="transmembrane region" description="Helical" evidence="1">
    <location>
        <begin position="26"/>
        <end position="50"/>
    </location>
</feature>
<protein>
    <submittedName>
        <fullName evidence="2">Membrane protein</fullName>
    </submittedName>
</protein>
<dbReference type="AlphaFoldDB" id="J9C005"/>
<comment type="caution">
    <text evidence="2">The sequence shown here is derived from an EMBL/GenBank/DDBJ whole genome shotgun (WGS) entry which is preliminary data.</text>
</comment>
<accession>J9C005</accession>
<proteinExistence type="predicted"/>
<gene>
    <name evidence="2" type="ORF">EVA_18772</name>
</gene>